<comment type="function">
    <text evidence="1">Accessory subunit of the mitochondrial membrane respiratory chain NADH dehydrogenase (Complex I), that is believed not to be involved in catalysis. Complex I functions in the transfer of electrons from NADH to the respiratory chain. The immediate electron acceptor for the enzyme is believed to be ubiquinone.</text>
</comment>
<keyword evidence="13 18" id="KW-0472">Membrane</keyword>
<name>A0A0M8MLN6_9BASI</name>
<evidence type="ECO:0000256" key="11">
    <source>
        <dbReference type="ARBA" id="ARBA00022989"/>
    </source>
</evidence>
<evidence type="ECO:0000313" key="20">
    <source>
        <dbReference type="Proteomes" id="UP000037751"/>
    </source>
</evidence>
<dbReference type="RefSeq" id="XP_017991700.1">
    <property type="nucleotide sequence ID" value="XM_018138196.1"/>
</dbReference>
<evidence type="ECO:0000256" key="10">
    <source>
        <dbReference type="ARBA" id="ARBA00022982"/>
    </source>
</evidence>
<dbReference type="OrthoDB" id="2147978at2759"/>
<comment type="subcellular location">
    <subcellularLocation>
        <location evidence="2">Mitochondrion inner membrane</location>
        <topology evidence="2">Single-pass membrane protein</topology>
    </subcellularLocation>
</comment>
<evidence type="ECO:0000256" key="9">
    <source>
        <dbReference type="ARBA" id="ARBA00022946"/>
    </source>
</evidence>
<evidence type="ECO:0000256" key="12">
    <source>
        <dbReference type="ARBA" id="ARBA00023128"/>
    </source>
</evidence>
<keyword evidence="12" id="KW-0496">Mitochondrion</keyword>
<accession>A0A0M8MLN6</accession>
<dbReference type="EMBL" id="LGAV01000004">
    <property type="protein sequence ID" value="KOS14068.1"/>
    <property type="molecule type" value="Genomic_DNA"/>
</dbReference>
<evidence type="ECO:0000256" key="5">
    <source>
        <dbReference type="ARBA" id="ARBA00022448"/>
    </source>
</evidence>
<evidence type="ECO:0000256" key="2">
    <source>
        <dbReference type="ARBA" id="ARBA00004434"/>
    </source>
</evidence>
<comment type="caution">
    <text evidence="19">The sequence shown here is derived from an EMBL/GenBank/DDBJ whole genome shotgun (WGS) entry which is preliminary data.</text>
</comment>
<keyword evidence="5" id="KW-0813">Transport</keyword>
<evidence type="ECO:0000256" key="7">
    <source>
        <dbReference type="ARBA" id="ARBA00022692"/>
    </source>
</evidence>
<evidence type="ECO:0000256" key="18">
    <source>
        <dbReference type="SAM" id="Phobius"/>
    </source>
</evidence>
<protein>
    <recommendedName>
        <fullName evidence="4">NADH dehydrogenase [ubiquinone] 1 beta subcomplex subunit 11, mitochondrial</fullName>
    </recommendedName>
    <alternativeName>
        <fullName evidence="15">Complex I-ESSS</fullName>
    </alternativeName>
    <alternativeName>
        <fullName evidence="14">NADH-ubiquinone oxidoreductase ESSS subunit</fullName>
    </alternativeName>
</protein>
<keyword evidence="11 18" id="KW-1133">Transmembrane helix</keyword>
<dbReference type="Proteomes" id="UP000037751">
    <property type="component" value="Unassembled WGS sequence"/>
</dbReference>
<evidence type="ECO:0000256" key="8">
    <source>
        <dbReference type="ARBA" id="ARBA00022792"/>
    </source>
</evidence>
<comment type="subunit">
    <text evidence="16">Complex I is composed of 45 different subunits. Interacts with BCAP31.</text>
</comment>
<keyword evidence="9" id="KW-0809">Transit peptide</keyword>
<dbReference type="GO" id="GO:0005743">
    <property type="term" value="C:mitochondrial inner membrane"/>
    <property type="evidence" value="ECO:0007669"/>
    <property type="project" value="UniProtKB-SubCell"/>
</dbReference>
<reference evidence="19 20" key="1">
    <citation type="submission" date="2015-07" db="EMBL/GenBank/DDBJ databases">
        <title>Draft Genome Sequence of Malassezia furfur CBS1878 and Malassezia pachydermatis CBS1879.</title>
        <authorList>
            <person name="Triana S."/>
            <person name="Ohm R."/>
            <person name="Gonzalez A."/>
            <person name="DeCock H."/>
            <person name="Restrepo S."/>
            <person name="Celis A."/>
        </authorList>
    </citation>
    <scope>NUCLEOTIDE SEQUENCE [LARGE SCALE GENOMIC DNA]</scope>
    <source>
        <strain evidence="19 20">CBS 1879</strain>
    </source>
</reference>
<feature type="region of interest" description="Disordered" evidence="17">
    <location>
        <begin position="103"/>
        <end position="123"/>
    </location>
</feature>
<keyword evidence="7 18" id="KW-0812">Transmembrane</keyword>
<evidence type="ECO:0000256" key="6">
    <source>
        <dbReference type="ARBA" id="ARBA00022660"/>
    </source>
</evidence>
<evidence type="ECO:0000256" key="14">
    <source>
        <dbReference type="ARBA" id="ARBA00030753"/>
    </source>
</evidence>
<dbReference type="GeneID" id="28730072"/>
<keyword evidence="20" id="KW-1185">Reference proteome</keyword>
<evidence type="ECO:0000256" key="15">
    <source>
        <dbReference type="ARBA" id="ARBA00031387"/>
    </source>
</evidence>
<sequence length="123" mass="13736">MFGRASSMMPLRAAQRVSARTASPMQIRRASGHGPSYNEPSGYLFGEKPPAPGTKRVKDAWEWPWYLGMYGGAAAFVVAMWYKPDKSVRVWAAPEAEKRLDESGLEWRYKPSPNSGYPNGIPK</sequence>
<keyword evidence="6" id="KW-0679">Respiratory chain</keyword>
<evidence type="ECO:0000256" key="1">
    <source>
        <dbReference type="ARBA" id="ARBA00003195"/>
    </source>
</evidence>
<keyword evidence="10" id="KW-0249">Electron transport</keyword>
<keyword evidence="8" id="KW-0999">Mitochondrion inner membrane</keyword>
<dbReference type="VEuPathDB" id="FungiDB:Malapachy_3737"/>
<dbReference type="Pfam" id="PF10183">
    <property type="entry name" value="ESSS"/>
    <property type="match status" value="1"/>
</dbReference>
<dbReference type="PANTHER" id="PTHR40637">
    <property type="entry name" value="ESSS SUBUNIT OF NADH:UBIQUINONE OXIDOREDUCTASE (COMPLEX I) PROTEIN"/>
    <property type="match status" value="1"/>
</dbReference>
<evidence type="ECO:0000256" key="13">
    <source>
        <dbReference type="ARBA" id="ARBA00023136"/>
    </source>
</evidence>
<evidence type="ECO:0000256" key="3">
    <source>
        <dbReference type="ARBA" id="ARBA00008915"/>
    </source>
</evidence>
<evidence type="ECO:0000256" key="4">
    <source>
        <dbReference type="ARBA" id="ARBA00018632"/>
    </source>
</evidence>
<dbReference type="AlphaFoldDB" id="A0A0M8MLN6"/>
<gene>
    <name evidence="19" type="ORF">Malapachy_3737</name>
</gene>
<dbReference type="InterPro" id="IPR019329">
    <property type="entry name" value="NADH_UbQ_OxRdtase_ESSS_su"/>
</dbReference>
<dbReference type="PANTHER" id="PTHR40637:SF1">
    <property type="entry name" value="ESSS SUBUNIT OF NADH:UBIQUINONE OXIDOREDUCTASE (COMPLEX I) PROTEIN"/>
    <property type="match status" value="1"/>
</dbReference>
<comment type="similarity">
    <text evidence="3">Belongs to the complex I NDUFB11 subunit family.</text>
</comment>
<feature type="transmembrane region" description="Helical" evidence="18">
    <location>
        <begin position="63"/>
        <end position="82"/>
    </location>
</feature>
<proteinExistence type="inferred from homology"/>
<dbReference type="STRING" id="77020.A0A0M8MLN6"/>
<feature type="region of interest" description="Disordered" evidence="17">
    <location>
        <begin position="18"/>
        <end position="55"/>
    </location>
</feature>
<evidence type="ECO:0000313" key="19">
    <source>
        <dbReference type="EMBL" id="KOS14068.1"/>
    </source>
</evidence>
<evidence type="ECO:0000256" key="16">
    <source>
        <dbReference type="ARBA" id="ARBA00046528"/>
    </source>
</evidence>
<evidence type="ECO:0000256" key="17">
    <source>
        <dbReference type="SAM" id="MobiDB-lite"/>
    </source>
</evidence>
<organism evidence="19 20">
    <name type="scientific">Malassezia pachydermatis</name>
    <dbReference type="NCBI Taxonomy" id="77020"/>
    <lineage>
        <taxon>Eukaryota</taxon>
        <taxon>Fungi</taxon>
        <taxon>Dikarya</taxon>
        <taxon>Basidiomycota</taxon>
        <taxon>Ustilaginomycotina</taxon>
        <taxon>Malasseziomycetes</taxon>
        <taxon>Malasseziales</taxon>
        <taxon>Malasseziaceae</taxon>
        <taxon>Malassezia</taxon>
    </lineage>
</organism>